<gene>
    <name evidence="12" type="primary">psmD10</name>
    <name evidence="12" type="ORF">CK203_090150</name>
</gene>
<feature type="repeat" description="ANK" evidence="6">
    <location>
        <begin position="432"/>
        <end position="464"/>
    </location>
</feature>
<dbReference type="GO" id="GO:0010468">
    <property type="term" value="P:regulation of gene expression"/>
    <property type="evidence" value="ECO:0007669"/>
    <property type="project" value="UniProtKB-ARBA"/>
</dbReference>
<accession>A0A438D7I7</accession>
<proteinExistence type="predicted"/>
<dbReference type="Pfam" id="PF12796">
    <property type="entry name" value="Ank_2"/>
    <property type="match status" value="2"/>
</dbReference>
<dbReference type="GO" id="GO:0008270">
    <property type="term" value="F:zinc ion binding"/>
    <property type="evidence" value="ECO:0007669"/>
    <property type="project" value="UniProtKB-KW"/>
</dbReference>
<dbReference type="GO" id="GO:0000502">
    <property type="term" value="C:proteasome complex"/>
    <property type="evidence" value="ECO:0007669"/>
    <property type="project" value="UniProtKB-KW"/>
</dbReference>
<dbReference type="Proteomes" id="UP000288805">
    <property type="component" value="Unassembled WGS sequence"/>
</dbReference>
<feature type="domain" description="RRM" evidence="9">
    <location>
        <begin position="585"/>
        <end position="680"/>
    </location>
</feature>
<dbReference type="InterPro" id="IPR002110">
    <property type="entry name" value="Ankyrin_rpt"/>
</dbReference>
<dbReference type="Gene3D" id="3.30.420.610">
    <property type="entry name" value="LOTUS domain-like"/>
    <property type="match status" value="1"/>
</dbReference>
<evidence type="ECO:0000256" key="7">
    <source>
        <dbReference type="PROSITE-ProRule" id="PRU00176"/>
    </source>
</evidence>
<dbReference type="InterPro" id="IPR012677">
    <property type="entry name" value="Nucleotide-bd_a/b_plait_sf"/>
</dbReference>
<feature type="zinc finger region" description="C3H1-type" evidence="8">
    <location>
        <begin position="535"/>
        <end position="563"/>
    </location>
</feature>
<evidence type="ECO:0000256" key="3">
    <source>
        <dbReference type="ARBA" id="ARBA00022771"/>
    </source>
</evidence>
<organism evidence="12 13">
    <name type="scientific">Vitis vinifera</name>
    <name type="common">Grape</name>
    <dbReference type="NCBI Taxonomy" id="29760"/>
    <lineage>
        <taxon>Eukaryota</taxon>
        <taxon>Viridiplantae</taxon>
        <taxon>Streptophyta</taxon>
        <taxon>Embryophyta</taxon>
        <taxon>Tracheophyta</taxon>
        <taxon>Spermatophyta</taxon>
        <taxon>Magnoliopsida</taxon>
        <taxon>eudicotyledons</taxon>
        <taxon>Gunneridae</taxon>
        <taxon>Pentapetalae</taxon>
        <taxon>rosids</taxon>
        <taxon>Vitales</taxon>
        <taxon>Vitaceae</taxon>
        <taxon>Viteae</taxon>
        <taxon>Vitis</taxon>
    </lineage>
</organism>
<dbReference type="InterPro" id="IPR000571">
    <property type="entry name" value="Znf_CCCH"/>
</dbReference>
<keyword evidence="1 8" id="KW-0479">Metal-binding</keyword>
<evidence type="ECO:0000256" key="8">
    <source>
        <dbReference type="PROSITE-ProRule" id="PRU00723"/>
    </source>
</evidence>
<dbReference type="PROSITE" id="PS50103">
    <property type="entry name" value="ZF_C3H1"/>
    <property type="match status" value="1"/>
</dbReference>
<dbReference type="GO" id="GO:0003723">
    <property type="term" value="F:RNA binding"/>
    <property type="evidence" value="ECO:0007669"/>
    <property type="project" value="UniProtKB-UniRule"/>
</dbReference>
<dbReference type="SMART" id="SM00248">
    <property type="entry name" value="ANK"/>
    <property type="match status" value="5"/>
</dbReference>
<keyword evidence="12" id="KW-0647">Proteasome</keyword>
<dbReference type="PROSITE" id="PS50088">
    <property type="entry name" value="ANK_REPEAT"/>
    <property type="match status" value="2"/>
</dbReference>
<dbReference type="SUPFAM" id="SSF54928">
    <property type="entry name" value="RNA-binding domain, RBD"/>
    <property type="match status" value="1"/>
</dbReference>
<keyword evidence="7" id="KW-0694">RNA-binding</keyword>
<comment type="caution">
    <text evidence="12">The sequence shown here is derived from an EMBL/GenBank/DDBJ whole genome shotgun (WGS) entry which is preliminary data.</text>
</comment>
<dbReference type="EMBL" id="QGNW01001755">
    <property type="protein sequence ID" value="RVW31412.1"/>
    <property type="molecule type" value="Genomic_DNA"/>
</dbReference>
<dbReference type="SUPFAM" id="SSF48403">
    <property type="entry name" value="Ankyrin repeat"/>
    <property type="match status" value="1"/>
</dbReference>
<dbReference type="PANTHER" id="PTHR24203">
    <property type="entry name" value="ANKYRIN REPEAT FAMILY PROTEIN"/>
    <property type="match status" value="1"/>
</dbReference>
<feature type="repeat" description="ANK" evidence="6">
    <location>
        <begin position="137"/>
        <end position="169"/>
    </location>
</feature>
<evidence type="ECO:0000256" key="5">
    <source>
        <dbReference type="ARBA" id="ARBA00023043"/>
    </source>
</evidence>
<evidence type="ECO:0000256" key="1">
    <source>
        <dbReference type="ARBA" id="ARBA00022723"/>
    </source>
</evidence>
<dbReference type="Gene3D" id="1.25.40.20">
    <property type="entry name" value="Ankyrin repeat-containing domain"/>
    <property type="match status" value="3"/>
</dbReference>
<dbReference type="InterPro" id="IPR000504">
    <property type="entry name" value="RRM_dom"/>
</dbReference>
<keyword evidence="3 8" id="KW-0863">Zinc-finger</keyword>
<dbReference type="SMART" id="SM00360">
    <property type="entry name" value="RRM"/>
    <property type="match status" value="1"/>
</dbReference>
<reference evidence="12 13" key="1">
    <citation type="journal article" date="2018" name="PLoS Genet.">
        <title>Population sequencing reveals clonal diversity and ancestral inbreeding in the grapevine cultivar Chardonnay.</title>
        <authorList>
            <person name="Roach M.J."/>
            <person name="Johnson D.L."/>
            <person name="Bohlmann J."/>
            <person name="van Vuuren H.J."/>
            <person name="Jones S.J."/>
            <person name="Pretorius I.S."/>
            <person name="Schmidt S.A."/>
            <person name="Borneman A.R."/>
        </authorList>
    </citation>
    <scope>NUCLEOTIDE SEQUENCE [LARGE SCALE GENOMIC DNA]</scope>
    <source>
        <strain evidence="13">cv. Chardonnay</strain>
        <tissue evidence="12">Leaf</tissue>
    </source>
</reference>
<keyword evidence="4 8" id="KW-0862">Zinc</keyword>
<dbReference type="PROSITE" id="PS51644">
    <property type="entry name" value="HTH_OST"/>
    <property type="match status" value="1"/>
</dbReference>
<dbReference type="InterPro" id="IPR036770">
    <property type="entry name" value="Ankyrin_rpt-contain_sf"/>
</dbReference>
<dbReference type="Gene3D" id="4.10.1000.10">
    <property type="entry name" value="Zinc finger, CCCH-type"/>
    <property type="match status" value="1"/>
</dbReference>
<name>A0A438D7I7_VITVI</name>
<protein>
    <submittedName>
        <fullName evidence="12">26S proteasome non-ATPase regulatory subunit 10</fullName>
    </submittedName>
</protein>
<sequence>MDQEVARFTFPELFSSLPKCVYSSSTSEDSQSPTDDEFPLFGFEFFDSAQIEKSLIKSIWRDDRAQFLTQSKRLFQNPENRESLEDDENRDSPELLDRSIVAKLLQWCCRFDSVDCATALLNGAVGMLPLINEMDENGRTALHTAAEAHAARCVELLLRKRARTDLKSKDGCSQLALELSLSSRRMDVLWNPDDAIEDLIVLLREKDLTAVKFLTEKTKDIAEVAYVTAMEGRVIALAALLVVAADKVNASILVLQSDGDLSSKEKTSIYECVVKEALSLGRTETSSSTTCKWKSEEMEKRALLLCEMELLQLFGAVAHNSCTERKVTSPLIRAAQAGDEAVINLLLKTSIEVDDTDAEGNSALQCSLKTSMASVAKQIRIVWLLLKHGARVSHRNKLGLNAIHIAAANGNSEALHLLLLEEPDGVNATTEMKETPLFFAVKNNYMDCAELLLRWGANSQVLNLRRQRPIDLAKSQEMRFMLSPTNIGLRHRAFPMQRKFTTYFHNHEMISETCESLPNVIEEGTLPESSRTCSIAKTGICRYFESPGGCVRGAKCFYAHGEDELRRLKQGTRTQHSSTIEELKRKIFVGGLPSSLDTVTFDECLFLYQSCEADSLAKIFEEQFGSVEEAIVMGDQMGDQIHSRGFGFVIFKHEKSASDAVQAHYITIMGKQVEIKSAVPKCILFAELQTLPPQQEDQEQGQIIQFQPQAATPDEKNTDDGEPRQMSWVDKLLQNPPNTCFSEPQILLNSTTPNQSMPKWVRIFKRWLPSFLNDVSKRLKEGEWYPLSSLKADFRATCGQELDHTSLGYPKLSDFMRSFPGLCRMKIVPVGGRGPATHMVLQPNHQQQTQPLPMRCFSPTPSPLDDYDDDGSIDLKSLGEFLPVSYDNAGSLGGSFEDGDSLHGTLEESPAHKDAKHGVHPWFLEFLKPDTLLGQPWFRNENAAAGDDYKSKELRQQKRHLVLEALAREKNNTSVFFLREFDFYENYKSSVAQGKCFACNRSEMFWANFPCKHLLWCGNCKIHAIQAASILEHKCVVCDAQVQNIGPLPWTEKYQQICDVPNNDFPPFDPNPIRMYAHSMPTFSHKFPAGRNVLCLVPDELIAVGVSLCITKIAGTSHPFQNSY</sequence>
<dbReference type="PANTHER" id="PTHR24203:SF79">
    <property type="match status" value="1"/>
</dbReference>
<dbReference type="Pfam" id="PF12872">
    <property type="entry name" value="OST-HTH"/>
    <property type="match status" value="1"/>
</dbReference>
<evidence type="ECO:0000259" key="9">
    <source>
        <dbReference type="PROSITE" id="PS50102"/>
    </source>
</evidence>
<dbReference type="SMART" id="SM00356">
    <property type="entry name" value="ZnF_C3H1"/>
    <property type="match status" value="1"/>
</dbReference>
<evidence type="ECO:0000313" key="12">
    <source>
        <dbReference type="EMBL" id="RVW31412.1"/>
    </source>
</evidence>
<dbReference type="InterPro" id="IPR025605">
    <property type="entry name" value="OST-HTH/LOTUS_dom"/>
</dbReference>
<dbReference type="InterPro" id="IPR035979">
    <property type="entry name" value="RBD_domain_sf"/>
</dbReference>
<evidence type="ECO:0000259" key="11">
    <source>
        <dbReference type="PROSITE" id="PS51644"/>
    </source>
</evidence>
<dbReference type="Pfam" id="PF00076">
    <property type="entry name" value="RRM_1"/>
    <property type="match status" value="1"/>
</dbReference>
<evidence type="ECO:0000259" key="10">
    <source>
        <dbReference type="PROSITE" id="PS50103"/>
    </source>
</evidence>
<feature type="domain" description="HTH OST-type" evidence="11">
    <location>
        <begin position="764"/>
        <end position="844"/>
    </location>
</feature>
<dbReference type="CDD" id="cd08824">
    <property type="entry name" value="LOTUS"/>
    <property type="match status" value="1"/>
</dbReference>
<dbReference type="PROSITE" id="PS50297">
    <property type="entry name" value="ANK_REP_REGION"/>
    <property type="match status" value="1"/>
</dbReference>
<keyword evidence="2" id="KW-0677">Repeat</keyword>
<dbReference type="AlphaFoldDB" id="A0A438D7I7"/>
<evidence type="ECO:0000256" key="2">
    <source>
        <dbReference type="ARBA" id="ARBA00022737"/>
    </source>
</evidence>
<dbReference type="InterPro" id="IPR036855">
    <property type="entry name" value="Znf_CCCH_sf"/>
</dbReference>
<dbReference type="InterPro" id="IPR041966">
    <property type="entry name" value="LOTUS-like"/>
</dbReference>
<dbReference type="SUPFAM" id="SSF90229">
    <property type="entry name" value="CCCH zinc finger"/>
    <property type="match status" value="1"/>
</dbReference>
<evidence type="ECO:0000313" key="13">
    <source>
        <dbReference type="Proteomes" id="UP000288805"/>
    </source>
</evidence>
<feature type="domain" description="C3H1-type" evidence="10">
    <location>
        <begin position="535"/>
        <end position="563"/>
    </location>
</feature>
<dbReference type="PROSITE" id="PS50102">
    <property type="entry name" value="RRM"/>
    <property type="match status" value="1"/>
</dbReference>
<evidence type="ECO:0000256" key="4">
    <source>
        <dbReference type="ARBA" id="ARBA00022833"/>
    </source>
</evidence>
<evidence type="ECO:0000256" key="6">
    <source>
        <dbReference type="PROSITE-ProRule" id="PRU00023"/>
    </source>
</evidence>
<dbReference type="Gene3D" id="3.30.70.330">
    <property type="match status" value="1"/>
</dbReference>
<keyword evidence="5 6" id="KW-0040">ANK repeat</keyword>